<keyword evidence="2" id="KW-0472">Membrane</keyword>
<sequence length="183" mass="21062">MAKINLLPWRDAYKKQKQNEYLSVLGLVAFAAFAVVWAGKTYFDEQIAGQEYRNQYLVSQSQILDGKIKEIQELTNTRDQLIERMELIQDLQGKRPVIVRVFDEIARAVPEDLYFTDLEVKQNQVTVKGVAKSNNRVAALMRNFDRSEWFADPALMVVQADKSGGNRFEVTMKRVEPGSQEEK</sequence>
<accession>A0A9X3ITZ1</accession>
<dbReference type="InterPro" id="IPR007813">
    <property type="entry name" value="PilN"/>
</dbReference>
<evidence type="ECO:0000256" key="2">
    <source>
        <dbReference type="SAM" id="Phobius"/>
    </source>
</evidence>
<comment type="caution">
    <text evidence="3">The sequence shown here is derived from an EMBL/GenBank/DDBJ whole genome shotgun (WGS) entry which is preliminary data.</text>
</comment>
<dbReference type="GO" id="GO:0043683">
    <property type="term" value="P:type IV pilus assembly"/>
    <property type="evidence" value="ECO:0007669"/>
    <property type="project" value="TreeGrafter"/>
</dbReference>
<name>A0A9X3ITZ1_9GAMM</name>
<keyword evidence="4" id="KW-1185">Reference proteome</keyword>
<reference evidence="3" key="1">
    <citation type="submission" date="2022-11" db="EMBL/GenBank/DDBJ databases">
        <title>Parathalassolutuus dongxingensis gen. nov., sp. nov., a novel member of family Oceanospirillaceae isolated from a coastal shrimp pond in Guangxi, China.</title>
        <authorList>
            <person name="Chen H."/>
        </authorList>
    </citation>
    <scope>NUCLEOTIDE SEQUENCE</scope>
    <source>
        <strain evidence="3">G-43</strain>
    </source>
</reference>
<dbReference type="RefSeq" id="WP_283175572.1">
    <property type="nucleotide sequence ID" value="NZ_JAPNOA010000059.1"/>
</dbReference>
<keyword evidence="1" id="KW-0175">Coiled coil</keyword>
<keyword evidence="2" id="KW-1133">Transmembrane helix</keyword>
<dbReference type="EMBL" id="JAPNOA010000059">
    <property type="protein sequence ID" value="MCY0967371.1"/>
    <property type="molecule type" value="Genomic_DNA"/>
</dbReference>
<feature type="coiled-coil region" evidence="1">
    <location>
        <begin position="64"/>
        <end position="91"/>
    </location>
</feature>
<protein>
    <submittedName>
        <fullName evidence="3">PilN domain-containing protein</fullName>
    </submittedName>
</protein>
<dbReference type="InterPro" id="IPR052534">
    <property type="entry name" value="Extracell_DNA_Util/SecSys_Comp"/>
</dbReference>
<keyword evidence="2" id="KW-0812">Transmembrane</keyword>
<proteinExistence type="predicted"/>
<dbReference type="GO" id="GO:0043107">
    <property type="term" value="P:type IV pilus-dependent motility"/>
    <property type="evidence" value="ECO:0007669"/>
    <property type="project" value="TreeGrafter"/>
</dbReference>
<dbReference type="AlphaFoldDB" id="A0A9X3ITZ1"/>
<feature type="transmembrane region" description="Helical" evidence="2">
    <location>
        <begin position="21"/>
        <end position="39"/>
    </location>
</feature>
<dbReference type="PANTHER" id="PTHR40278">
    <property type="entry name" value="DNA UTILIZATION PROTEIN HOFN"/>
    <property type="match status" value="1"/>
</dbReference>
<organism evidence="3 4">
    <name type="scientific">Parathalassolituus penaei</name>
    <dbReference type="NCBI Taxonomy" id="2997323"/>
    <lineage>
        <taxon>Bacteria</taxon>
        <taxon>Pseudomonadati</taxon>
        <taxon>Pseudomonadota</taxon>
        <taxon>Gammaproteobacteria</taxon>
        <taxon>Oceanospirillales</taxon>
        <taxon>Oceanospirillaceae</taxon>
        <taxon>Parathalassolituus</taxon>
    </lineage>
</organism>
<gene>
    <name evidence="3" type="ORF">OUO13_19500</name>
</gene>
<evidence type="ECO:0000256" key="1">
    <source>
        <dbReference type="SAM" id="Coils"/>
    </source>
</evidence>
<dbReference type="PANTHER" id="PTHR40278:SF2">
    <property type="entry name" value="TYPE IV PILUS INNER MEMBRANE COMPONENT PILN"/>
    <property type="match status" value="1"/>
</dbReference>
<evidence type="ECO:0000313" key="3">
    <source>
        <dbReference type="EMBL" id="MCY0967371.1"/>
    </source>
</evidence>
<dbReference type="Proteomes" id="UP001150830">
    <property type="component" value="Unassembled WGS sequence"/>
</dbReference>
<evidence type="ECO:0000313" key="4">
    <source>
        <dbReference type="Proteomes" id="UP001150830"/>
    </source>
</evidence>
<dbReference type="Pfam" id="PF05137">
    <property type="entry name" value="PilN"/>
    <property type="match status" value="1"/>
</dbReference>